<dbReference type="EMBL" id="PYXZ01000003">
    <property type="protein sequence ID" value="PUA81131.1"/>
    <property type="molecule type" value="Genomic_DNA"/>
</dbReference>
<dbReference type="RefSeq" id="WP_108344073.1">
    <property type="nucleotide sequence ID" value="NZ_PYXZ01000003.1"/>
</dbReference>
<dbReference type="Gene3D" id="2.60.40.3440">
    <property type="match status" value="4"/>
</dbReference>
<dbReference type="PANTHER" id="PTHR34720">
    <property type="entry name" value="MICROCYSTIN DEPENDENT PROTEIN"/>
    <property type="match status" value="1"/>
</dbReference>
<dbReference type="NCBIfam" id="TIGR01965">
    <property type="entry name" value="VCBS_repeat"/>
    <property type="match status" value="3"/>
</dbReference>
<accession>A0A2R7YXR8</accession>
<comment type="caution">
    <text evidence="1">The sequence shown here is derived from an EMBL/GenBank/DDBJ whole genome shotgun (WGS) entry which is preliminary data.</text>
</comment>
<proteinExistence type="predicted"/>
<gene>
    <name evidence="1" type="ORF">C7S10_08780</name>
</gene>
<name>A0A2R7YXR8_9ACTN</name>
<protein>
    <recommendedName>
        <fullName evidence="3">Tandem-95 repeat protein</fullName>
    </recommendedName>
</protein>
<dbReference type="Proteomes" id="UP000244867">
    <property type="component" value="Unassembled WGS sequence"/>
</dbReference>
<evidence type="ECO:0000313" key="1">
    <source>
        <dbReference type="EMBL" id="PUA81131.1"/>
    </source>
</evidence>
<dbReference type="PANTHER" id="PTHR34720:SF9">
    <property type="entry name" value="BLR4714 PROTEIN"/>
    <property type="match status" value="1"/>
</dbReference>
<keyword evidence="2" id="KW-1185">Reference proteome</keyword>
<reference evidence="1 2" key="1">
    <citation type="submission" date="2018-03" db="EMBL/GenBank/DDBJ databases">
        <authorList>
            <person name="Keele B.F."/>
        </authorList>
    </citation>
    <scope>NUCLEOTIDE SEQUENCE [LARGE SCALE GENOMIC DNA]</scope>
    <source>
        <strain evidence="1 2">IB-3</strain>
    </source>
</reference>
<dbReference type="InterPro" id="IPR010221">
    <property type="entry name" value="VCBS_dom"/>
</dbReference>
<dbReference type="OrthoDB" id="3755828at2"/>
<evidence type="ECO:0008006" key="3">
    <source>
        <dbReference type="Google" id="ProtNLM"/>
    </source>
</evidence>
<sequence length="502" mass="50413">MTVDAVDDQAVANDDELTIEEDADATEVDVLANDTDVEGDPIEVTAVGDAEHGTVTLVDGVVTYTPNANYNGTDSFTYTVTDGATATVAVTVNAVDDKPVAHDDEVTVTEDDPAAVVDVLANDTDIDGGPKHVASVGAAAHGTVTLVDGVVSYRPNANHAGSDSFTYTVNGGSSATVDITVSAVDDAPVAVADSAAVAEDASATAINVLANDTDIDGGPKAIMSATNPAHGTVVITGGGSGLTYRPAANYNGADSFTYTLNGGSTATVSITVTAVDDAPVAVNDAYTVSEDSNATTLPVLANDADIDGGPKTITAVTQPANGTVTITGGGTGLTYKPATNYFTPLNTPSTFTYTLDGGSTATVSMTVSPVADNGASNNPTIEVGAETTVYKIGTAPVVIAPNLALTHPDWPSFSGATVRIPGTAQAGDVIGFVNQNGIVGSYSNGTLTLTGVASPAAYQAALRTVTFKATSTPETFPIVFTVTDGATPARSATDNRSVQITS</sequence>
<evidence type="ECO:0000313" key="2">
    <source>
        <dbReference type="Proteomes" id="UP000244867"/>
    </source>
</evidence>
<dbReference type="Pfam" id="PF17963">
    <property type="entry name" value="Big_9"/>
    <property type="match status" value="4"/>
</dbReference>
<dbReference type="NCBIfam" id="NF012211">
    <property type="entry name" value="tand_rpt_95"/>
    <property type="match status" value="4"/>
</dbReference>
<dbReference type="AlphaFoldDB" id="A0A2R7YXR8"/>
<organism evidence="1 2">
    <name type="scientific">Nocardioides currus</name>
    <dbReference type="NCBI Taxonomy" id="2133958"/>
    <lineage>
        <taxon>Bacteria</taxon>
        <taxon>Bacillati</taxon>
        <taxon>Actinomycetota</taxon>
        <taxon>Actinomycetes</taxon>
        <taxon>Propionibacteriales</taxon>
        <taxon>Nocardioidaceae</taxon>
        <taxon>Nocardioides</taxon>
    </lineage>
</organism>